<sequence>MSINATALYPWLQTPIVEKFPPENKMILTAYTDITVTGTADFTVFDSGSIGGFTNGGILMDIQIYRNSTSRVASEAALQFYGYKANLNGGGLTNYLAPSNLPHVGIIADNTGSGQYGQLDLLMFQQFMGIRFTNSLRLDLRLDRSGSNLTLVCMAKYYKL</sequence>
<protein>
    <submittedName>
        <fullName evidence="1">Uncharacterized protein</fullName>
    </submittedName>
</protein>
<proteinExistence type="predicted"/>
<gene>
    <name evidence="1" type="ORF">UFOVP457_27</name>
</gene>
<organism evidence="1">
    <name type="scientific">uncultured Caudovirales phage</name>
    <dbReference type="NCBI Taxonomy" id="2100421"/>
    <lineage>
        <taxon>Viruses</taxon>
        <taxon>Duplodnaviria</taxon>
        <taxon>Heunggongvirae</taxon>
        <taxon>Uroviricota</taxon>
        <taxon>Caudoviricetes</taxon>
        <taxon>Peduoviridae</taxon>
        <taxon>Maltschvirus</taxon>
        <taxon>Maltschvirus maltsch</taxon>
    </lineage>
</organism>
<accession>A0A6J5MKT5</accession>
<name>A0A6J5MKT5_9CAUD</name>
<evidence type="ECO:0000313" key="1">
    <source>
        <dbReference type="EMBL" id="CAB4144149.1"/>
    </source>
</evidence>
<dbReference type="EMBL" id="LR796435">
    <property type="protein sequence ID" value="CAB4144149.1"/>
    <property type="molecule type" value="Genomic_DNA"/>
</dbReference>
<reference evidence="1" key="1">
    <citation type="submission" date="2020-04" db="EMBL/GenBank/DDBJ databases">
        <authorList>
            <person name="Chiriac C."/>
            <person name="Salcher M."/>
            <person name="Ghai R."/>
            <person name="Kavagutti S V."/>
        </authorList>
    </citation>
    <scope>NUCLEOTIDE SEQUENCE</scope>
</reference>